<dbReference type="InterPro" id="IPR000073">
    <property type="entry name" value="AB_hydrolase_1"/>
</dbReference>
<dbReference type="PRINTS" id="PR00111">
    <property type="entry name" value="ABHYDROLASE"/>
</dbReference>
<dbReference type="EMBL" id="UOEM01000099">
    <property type="protein sequence ID" value="VAW16711.1"/>
    <property type="molecule type" value="Genomic_DNA"/>
</dbReference>
<keyword evidence="2" id="KW-0378">Hydrolase</keyword>
<dbReference type="GO" id="GO:0016787">
    <property type="term" value="F:hydrolase activity"/>
    <property type="evidence" value="ECO:0007669"/>
    <property type="project" value="UniProtKB-KW"/>
</dbReference>
<dbReference type="InterPro" id="IPR029058">
    <property type="entry name" value="AB_hydrolase_fold"/>
</dbReference>
<accession>A0A3B0TDJ4</accession>
<dbReference type="SUPFAM" id="SSF53474">
    <property type="entry name" value="alpha/beta-Hydrolases"/>
    <property type="match status" value="1"/>
</dbReference>
<evidence type="ECO:0000313" key="2">
    <source>
        <dbReference type="EMBL" id="VAW16711.1"/>
    </source>
</evidence>
<protein>
    <submittedName>
        <fullName evidence="2">Hydrolase, alpha/beta fold family</fullName>
    </submittedName>
</protein>
<sequence>MTIELFPDFEAMTLEGDGADIFLRLGGEGPPLLLLHGFPQTHVMWSKVAGTLAREFTVVVPDLRGCGASSCPDPDNGHTAYSKRAMGRDMGVVMAELGHDRFAVVGHDRGGRVAYRMALDAPETIERIAVLDIVPTHDMWCELNKQTALLAYHWMFLAQPYPMPEMLIGATAREFVDFTLASWTGSKDLAAFSPGALDAYRSSFCRPKTIRAMCEDYRAGATCDHEADIADLERGAKITAPLAVIWGDKGIPDATVASPLATWAKWADTVSGGPIPSGHFLAEENGPALLKLLLPFLKAN</sequence>
<dbReference type="PANTHER" id="PTHR43329">
    <property type="entry name" value="EPOXIDE HYDROLASE"/>
    <property type="match status" value="1"/>
</dbReference>
<gene>
    <name evidence="2" type="ORF">MNBD_ALPHA09-1805</name>
</gene>
<dbReference type="AlphaFoldDB" id="A0A3B0TDJ4"/>
<evidence type="ECO:0000259" key="1">
    <source>
        <dbReference type="Pfam" id="PF00561"/>
    </source>
</evidence>
<feature type="domain" description="AB hydrolase-1" evidence="1">
    <location>
        <begin position="30"/>
        <end position="156"/>
    </location>
</feature>
<reference evidence="2" key="1">
    <citation type="submission" date="2018-06" db="EMBL/GenBank/DDBJ databases">
        <authorList>
            <person name="Zhirakovskaya E."/>
        </authorList>
    </citation>
    <scope>NUCLEOTIDE SEQUENCE</scope>
</reference>
<proteinExistence type="predicted"/>
<dbReference type="Gene3D" id="3.40.50.1820">
    <property type="entry name" value="alpha/beta hydrolase"/>
    <property type="match status" value="1"/>
</dbReference>
<name>A0A3B0TDJ4_9ZZZZ</name>
<organism evidence="2">
    <name type="scientific">hydrothermal vent metagenome</name>
    <dbReference type="NCBI Taxonomy" id="652676"/>
    <lineage>
        <taxon>unclassified sequences</taxon>
        <taxon>metagenomes</taxon>
        <taxon>ecological metagenomes</taxon>
    </lineage>
</organism>
<dbReference type="Pfam" id="PF00561">
    <property type="entry name" value="Abhydrolase_1"/>
    <property type="match status" value="1"/>
</dbReference>